<comment type="caution">
    <text evidence="3">The sequence shown here is derived from an EMBL/GenBank/DDBJ whole genome shotgun (WGS) entry which is preliminary data.</text>
</comment>
<proteinExistence type="predicted"/>
<sequence length="811" mass="89957">MQRMNNSTSPVTTPPTEKPRRGRHQTAKRPTMPPLRLAETPTVPPPKRRRGLPLKAWGAYWLSFLAFSTSTTMLVGGVWVGVQLMYDPKAVAWLQPFLPPWLQIPFASAGPPQTMAEIRAALTSAGLIPGDVLDMKELSLSLAAAAGDVKTEEMQAASQSQSHFLLLPVMGPCEATSGSKDACRQIVELRVYQQVRSPEDPDTSLPYYQMTSQLPLTGPAESFAIAPIADSSSPRIGSNRPLPLTKIEPFSSTKAPTTGIWFNASGQMRQGNINLTYGLAIHYNLNTNHLSVMEQWSSPGGNQPYWQEVTGGDYPELVVEQTYAMEPRFLIYQVKPQKFVLNPIILEAISLNQPAADNRVYKDSLLLAQEGLWSPAWDLMTSARGQMGNNWLPSAQAQLDLIRFHAQAAKLQAKAAGKTPTQQVRTALLDGRWQQALSLFEAHLKAGNDLTPLFSNEIEPLWTRLETALKVNPRLVEARVWGFLTIAATESQENAESWLSQQLPLEAKDQERLRSLLDKQQQAMTIADRLKRHRSQIVGTAVVLNQVNPQDWLQPDISQALEIKPNAIWYQVEVAGYHDSQTWRQPPYRDLSLPEVAPINYLWKQLGLHNNPQIKISIPMSDGKEQITTATVKGLQLKGGAIQLLAAGIAPSTPATGKLLFTTTENTLEWQQPTPLTLAELNQQQPQFSAKILPLLWLELQAAGELSPRQVPNPSQIPKQAENWPVELIDLTGNGQPETIITFPATPTSRRRLLILDDIGNLIYSEFTTASDQSVIGIANVRDGGLPALVVKGITDYTLQRWSAERQRFEF</sequence>
<keyword evidence="2" id="KW-0472">Membrane</keyword>
<dbReference type="EMBL" id="DSPX01000002">
    <property type="protein sequence ID" value="HGF99124.1"/>
    <property type="molecule type" value="Genomic_DNA"/>
</dbReference>
<keyword evidence="2" id="KW-0812">Transmembrane</keyword>
<gene>
    <name evidence="3" type="ORF">ENR15_00210</name>
</gene>
<protein>
    <submittedName>
        <fullName evidence="3">Uncharacterized protein</fullName>
    </submittedName>
</protein>
<evidence type="ECO:0000256" key="1">
    <source>
        <dbReference type="SAM" id="MobiDB-lite"/>
    </source>
</evidence>
<keyword evidence="2" id="KW-1133">Transmembrane helix</keyword>
<organism evidence="3">
    <name type="scientific">Planktothricoides sp. SpSt-374</name>
    <dbReference type="NCBI Taxonomy" id="2282167"/>
    <lineage>
        <taxon>Bacteria</taxon>
        <taxon>Bacillati</taxon>
        <taxon>Cyanobacteriota</taxon>
        <taxon>Cyanophyceae</taxon>
        <taxon>Oscillatoriophycideae</taxon>
        <taxon>Oscillatoriales</taxon>
        <taxon>Oscillatoriaceae</taxon>
        <taxon>Planktothricoides</taxon>
    </lineage>
</organism>
<dbReference type="AlphaFoldDB" id="A0A7C3ZHM5"/>
<feature type="transmembrane region" description="Helical" evidence="2">
    <location>
        <begin position="57"/>
        <end position="82"/>
    </location>
</feature>
<accession>A0A7C3ZHM5</accession>
<feature type="region of interest" description="Disordered" evidence="1">
    <location>
        <begin position="1"/>
        <end position="50"/>
    </location>
</feature>
<name>A0A7C3ZHM5_9CYAN</name>
<evidence type="ECO:0000313" key="3">
    <source>
        <dbReference type="EMBL" id="HGF99124.1"/>
    </source>
</evidence>
<reference evidence="3" key="1">
    <citation type="journal article" date="2020" name="mSystems">
        <title>Genome- and Community-Level Interaction Insights into Carbon Utilization and Element Cycling Functions of Hydrothermarchaeota in Hydrothermal Sediment.</title>
        <authorList>
            <person name="Zhou Z."/>
            <person name="Liu Y."/>
            <person name="Xu W."/>
            <person name="Pan J."/>
            <person name="Luo Z.H."/>
            <person name="Li M."/>
        </authorList>
    </citation>
    <scope>NUCLEOTIDE SEQUENCE [LARGE SCALE GENOMIC DNA]</scope>
    <source>
        <strain evidence="3">SpSt-374</strain>
    </source>
</reference>
<evidence type="ECO:0000256" key="2">
    <source>
        <dbReference type="SAM" id="Phobius"/>
    </source>
</evidence>